<dbReference type="Pfam" id="PF25390">
    <property type="entry name" value="WD40_RLD"/>
    <property type="match status" value="1"/>
</dbReference>
<feature type="domain" description="RCC1-like" evidence="3">
    <location>
        <begin position="6"/>
        <end position="364"/>
    </location>
</feature>
<feature type="repeat" description="RCC1" evidence="2">
    <location>
        <begin position="271"/>
        <end position="319"/>
    </location>
</feature>
<feature type="repeat" description="RCC1" evidence="2">
    <location>
        <begin position="220"/>
        <end position="271"/>
    </location>
</feature>
<dbReference type="Gene3D" id="2.130.10.30">
    <property type="entry name" value="Regulator of chromosome condensation 1/beta-lactamase-inhibitor protein II"/>
    <property type="match status" value="2"/>
</dbReference>
<feature type="repeat" description="RCC1" evidence="2">
    <location>
        <begin position="3"/>
        <end position="62"/>
    </location>
</feature>
<comment type="caution">
    <text evidence="4">The sequence shown here is derived from an EMBL/GenBank/DDBJ whole genome shotgun (WGS) entry which is preliminary data.</text>
</comment>
<name>A0A1V9ZS94_ACHHY</name>
<dbReference type="InterPro" id="IPR000408">
    <property type="entry name" value="Reg_chr_condens"/>
</dbReference>
<evidence type="ECO:0000259" key="3">
    <source>
        <dbReference type="Pfam" id="PF25390"/>
    </source>
</evidence>
<protein>
    <submittedName>
        <fullName evidence="4">Regulator of chromosome condensation (RCC1)-like protein</fullName>
    </submittedName>
</protein>
<feature type="repeat" description="RCC1" evidence="2">
    <location>
        <begin position="63"/>
        <end position="114"/>
    </location>
</feature>
<keyword evidence="5" id="KW-1185">Reference proteome</keyword>
<evidence type="ECO:0000313" key="5">
    <source>
        <dbReference type="Proteomes" id="UP000243579"/>
    </source>
</evidence>
<gene>
    <name evidence="4" type="ORF">ACHHYP_02238</name>
</gene>
<dbReference type="PANTHER" id="PTHR22870:SF466">
    <property type="entry name" value="ANKYRIN REPEAT-CONTAINING PROTEIN"/>
    <property type="match status" value="1"/>
</dbReference>
<feature type="repeat" description="RCC1" evidence="2">
    <location>
        <begin position="169"/>
        <end position="219"/>
    </location>
</feature>
<dbReference type="AlphaFoldDB" id="A0A1V9ZS94"/>
<dbReference type="PROSITE" id="PS00626">
    <property type="entry name" value="RCC1_2"/>
    <property type="match status" value="1"/>
</dbReference>
<keyword evidence="1" id="KW-0677">Repeat</keyword>
<dbReference type="PRINTS" id="PR00633">
    <property type="entry name" value="RCCNDNSATION"/>
</dbReference>
<dbReference type="STRING" id="1202772.A0A1V9ZS94"/>
<dbReference type="SUPFAM" id="SSF50985">
    <property type="entry name" value="RCC1/BLIP-II"/>
    <property type="match status" value="2"/>
</dbReference>
<sequence>MPAVWFVWGSGADGQLGIGDTLDYSMPTEMVVGQPEVGSLAATPPPVVVITGGCHSAAIDASGTLYTWGSNAHGQLGHSASSITTPSPMAILPVKARTTTVACGWAHSVVATTDSTEGTTAVFSCGSNQYDQLGHTHDSATPLRVFPATVAVVSLACGWKHSLLATSTGHVYAWGLGRHGELGLGPDQPRATTPTQLPGVDGVVAVHCGWQHSVLHLASREILVTGNNRHGQLGLGNDAPKSVMQPQPLPASTPFDAIAVGWHHVIGLVDGQVYSWGRGAFGQLGYYSDAFVATPQHLDLPPIAAVACGSEHSLFLTQAGELLTCGWGEHGNLGHGDGANVTTPTPVAFFHRRRLVVDRCCAAGAVSMARAAVAE</sequence>
<dbReference type="InterPro" id="IPR051210">
    <property type="entry name" value="Ub_ligase/GEF_domain"/>
</dbReference>
<reference evidence="4 5" key="1">
    <citation type="journal article" date="2014" name="Genome Biol. Evol.">
        <title>The secreted proteins of Achlya hypogyna and Thraustotheca clavata identify the ancestral oomycete secretome and reveal gene acquisitions by horizontal gene transfer.</title>
        <authorList>
            <person name="Misner I."/>
            <person name="Blouin N."/>
            <person name="Leonard G."/>
            <person name="Richards T.A."/>
            <person name="Lane C.E."/>
        </authorList>
    </citation>
    <scope>NUCLEOTIDE SEQUENCE [LARGE SCALE GENOMIC DNA]</scope>
    <source>
        <strain evidence="4 5">ATCC 48635</strain>
    </source>
</reference>
<dbReference type="EMBL" id="JNBR01000021">
    <property type="protein sequence ID" value="OQS00849.1"/>
    <property type="molecule type" value="Genomic_DNA"/>
</dbReference>
<dbReference type="PANTHER" id="PTHR22870">
    <property type="entry name" value="REGULATOR OF CHROMOSOME CONDENSATION"/>
    <property type="match status" value="1"/>
</dbReference>
<dbReference type="InterPro" id="IPR009091">
    <property type="entry name" value="RCC1/BLIP-II"/>
</dbReference>
<accession>A0A1V9ZS94</accession>
<feature type="repeat" description="RCC1" evidence="2">
    <location>
        <begin position="120"/>
        <end position="168"/>
    </location>
</feature>
<dbReference type="PROSITE" id="PS50012">
    <property type="entry name" value="RCC1_3"/>
    <property type="match status" value="6"/>
</dbReference>
<proteinExistence type="predicted"/>
<dbReference type="InterPro" id="IPR058923">
    <property type="entry name" value="RCC1-like_dom"/>
</dbReference>
<evidence type="ECO:0000256" key="1">
    <source>
        <dbReference type="ARBA" id="ARBA00022737"/>
    </source>
</evidence>
<dbReference type="Proteomes" id="UP000243579">
    <property type="component" value="Unassembled WGS sequence"/>
</dbReference>
<dbReference type="OrthoDB" id="5370059at2759"/>
<organism evidence="4 5">
    <name type="scientific">Achlya hypogyna</name>
    <name type="common">Oomycete</name>
    <name type="synonym">Protoachlya hypogyna</name>
    <dbReference type="NCBI Taxonomy" id="1202772"/>
    <lineage>
        <taxon>Eukaryota</taxon>
        <taxon>Sar</taxon>
        <taxon>Stramenopiles</taxon>
        <taxon>Oomycota</taxon>
        <taxon>Saprolegniomycetes</taxon>
        <taxon>Saprolegniales</taxon>
        <taxon>Achlyaceae</taxon>
        <taxon>Achlya</taxon>
    </lineage>
</organism>
<evidence type="ECO:0000313" key="4">
    <source>
        <dbReference type="EMBL" id="OQS00849.1"/>
    </source>
</evidence>
<evidence type="ECO:0000256" key="2">
    <source>
        <dbReference type="PROSITE-ProRule" id="PRU00235"/>
    </source>
</evidence>